<protein>
    <submittedName>
        <fullName evidence="1">Uncharacterized protein</fullName>
    </submittedName>
</protein>
<reference evidence="1 2" key="1">
    <citation type="submission" date="2015-05" db="EMBL/GenBank/DDBJ databases">
        <title>A genomic and transcriptomic approach to investigate the blue pigment phenotype in Pseudomonas fluorescens.</title>
        <authorList>
            <person name="Andreani N.A."/>
            <person name="Cardazzo B."/>
        </authorList>
    </citation>
    <scope>NUCLEOTIDE SEQUENCE [LARGE SCALE GENOMIC DNA]</scope>
    <source>
        <strain evidence="1 2">Ps_22</strain>
    </source>
</reference>
<evidence type="ECO:0000313" key="2">
    <source>
        <dbReference type="Proteomes" id="UP000061348"/>
    </source>
</evidence>
<evidence type="ECO:0000313" key="1">
    <source>
        <dbReference type="EMBL" id="KWV85655.1"/>
    </source>
</evidence>
<comment type="caution">
    <text evidence="1">The sequence shown here is derived from an EMBL/GenBank/DDBJ whole genome shotgun (WGS) entry which is preliminary data.</text>
</comment>
<dbReference type="Proteomes" id="UP000061348">
    <property type="component" value="Unassembled WGS sequence"/>
</dbReference>
<dbReference type="PATRIC" id="fig|294.194.peg.5217"/>
<organism evidence="1 2">
    <name type="scientific">Pseudomonas fluorescens</name>
    <dbReference type="NCBI Taxonomy" id="294"/>
    <lineage>
        <taxon>Bacteria</taxon>
        <taxon>Pseudomonadati</taxon>
        <taxon>Pseudomonadota</taxon>
        <taxon>Gammaproteobacteria</taxon>
        <taxon>Pseudomonadales</taxon>
        <taxon>Pseudomonadaceae</taxon>
        <taxon>Pseudomonas</taxon>
    </lineage>
</organism>
<gene>
    <name evidence="1" type="ORF">PFLmoz3_04704</name>
</gene>
<proteinExistence type="predicted"/>
<dbReference type="AlphaFoldDB" id="A0A109LDK5"/>
<sequence>MAAPSLVRLPAPLIAPPSVRSAVPPMPRLPARLIALVVVTAVLASNVVPPAAFNTPAPSAVLLARISPPAFKATGPRKVLVPPSVRSAVPFFTRPPMPLMAPLSANALLPPTVRLPLSTASLPRVTEALLSSVVPAAAVRAPVPSAVLLPTTKVPPLSKVPPV</sequence>
<accession>A0A109LDK5</accession>
<name>A0A109LDK5_PSEFL</name>
<dbReference type="EMBL" id="LCYA01000127">
    <property type="protein sequence ID" value="KWV85655.1"/>
    <property type="molecule type" value="Genomic_DNA"/>
</dbReference>